<evidence type="ECO:0000313" key="2">
    <source>
        <dbReference type="EMBL" id="EIJ89536.1"/>
    </source>
</evidence>
<gene>
    <name evidence="2" type="ORF">NEQG_00306</name>
</gene>
<dbReference type="InParanoid" id="I3EJY9"/>
<name>I3EJY9_NEMP3</name>
<dbReference type="HOGENOM" id="CLU_1154057_0_0_1"/>
<protein>
    <submittedName>
        <fullName evidence="2">Uncharacterized protein</fullName>
    </submittedName>
</protein>
<reference evidence="2" key="1">
    <citation type="submission" date="2011-01" db="EMBL/GenBank/DDBJ databases">
        <title>The Genome Sequence of Nematocida parisii strain ERTm3.</title>
        <authorList>
            <consortium name="The Broad Institute Genome Sequencing Platform"/>
            <consortium name="The Broad Institute Genome Sequencing Center for Infectious Disease"/>
            <person name="Cuomo C."/>
            <person name="Troemel E."/>
            <person name="Young S.K."/>
            <person name="Zeng Q."/>
            <person name="Gargeya S."/>
            <person name="Fitzgerald M."/>
            <person name="Haas B."/>
            <person name="Abouelleil A."/>
            <person name="Alvarado L."/>
            <person name="Arachchi H.M."/>
            <person name="Berlin A."/>
            <person name="Chapman S.B."/>
            <person name="Gearin G."/>
            <person name="Goldberg J."/>
            <person name="Griggs A."/>
            <person name="Gujja S."/>
            <person name="Hansen M."/>
            <person name="Heiman D."/>
            <person name="Howarth C."/>
            <person name="Larimer J."/>
            <person name="Lui A."/>
            <person name="MacDonald P.J.P."/>
            <person name="McCowen C."/>
            <person name="Montmayeur A."/>
            <person name="Murphy C."/>
            <person name="Neiman D."/>
            <person name="Pearson M."/>
            <person name="Priest M."/>
            <person name="Roberts A."/>
            <person name="Saif S."/>
            <person name="Shea T."/>
            <person name="Sisk P."/>
            <person name="Stolte C."/>
            <person name="Sykes S."/>
            <person name="Wortman J."/>
            <person name="Nusbaum C."/>
            <person name="Birren B."/>
        </authorList>
    </citation>
    <scope>NUCLEOTIDE SEQUENCE</scope>
    <source>
        <strain evidence="2">ERTm3</strain>
    </source>
</reference>
<feature type="transmembrane region" description="Helical" evidence="1">
    <location>
        <begin position="78"/>
        <end position="99"/>
    </location>
</feature>
<feature type="transmembrane region" description="Helical" evidence="1">
    <location>
        <begin position="191"/>
        <end position="219"/>
    </location>
</feature>
<evidence type="ECO:0000313" key="3">
    <source>
        <dbReference type="Proteomes" id="UP000002872"/>
    </source>
</evidence>
<dbReference type="VEuPathDB" id="MicrosporidiaDB:NEQG_00306"/>
<feature type="transmembrane region" description="Helical" evidence="1">
    <location>
        <begin position="119"/>
        <end position="140"/>
    </location>
</feature>
<keyword evidence="3" id="KW-1185">Reference proteome</keyword>
<organism evidence="2 3">
    <name type="scientific">Nematocida parisii (strain ERTm3)</name>
    <name type="common">Nematode killer fungus</name>
    <dbReference type="NCBI Taxonomy" id="935791"/>
    <lineage>
        <taxon>Eukaryota</taxon>
        <taxon>Fungi</taxon>
        <taxon>Fungi incertae sedis</taxon>
        <taxon>Microsporidia</taxon>
        <taxon>Nematocida</taxon>
    </lineage>
</organism>
<dbReference type="EMBL" id="GL870876">
    <property type="protein sequence ID" value="EIJ89536.1"/>
    <property type="molecule type" value="Genomic_DNA"/>
</dbReference>
<keyword evidence="1" id="KW-1133">Transmembrane helix</keyword>
<sequence>MDYQINNCIDMNKAQEAGIEISPKLDPVSIPIKDSLNKKEEESNSNSNGLMEVLKDSVDLVCSIKNCLFDGFEYFKMFLNSILVVIYSTYILTFLNTGASVSSQITPKTPIPVTGVITTSIWATVFHIINIGVHVFIAFISVKEINKFSLNTPSWSKSIRIFFYINLIANIIIALMIGAFTTKIFYTLEFIYWATIIYVIQQIIYILNCGLVSLISYMLPMDATNNIFFIGKSNSRNVLII</sequence>
<proteinExistence type="predicted"/>
<keyword evidence="1" id="KW-0812">Transmembrane</keyword>
<keyword evidence="1" id="KW-0472">Membrane</keyword>
<feature type="non-terminal residue" evidence="2">
    <location>
        <position position="241"/>
    </location>
</feature>
<dbReference type="Proteomes" id="UP000002872">
    <property type="component" value="Unassembled WGS sequence"/>
</dbReference>
<evidence type="ECO:0000256" key="1">
    <source>
        <dbReference type="SAM" id="Phobius"/>
    </source>
</evidence>
<accession>I3EJY9</accession>
<dbReference type="AlphaFoldDB" id="I3EJY9"/>
<dbReference type="OrthoDB" id="10414079at2759"/>
<feature type="transmembrane region" description="Helical" evidence="1">
    <location>
        <begin position="161"/>
        <end position="185"/>
    </location>
</feature>